<dbReference type="AlphaFoldDB" id="A0AAV5QTS6"/>
<feature type="signal peptide" evidence="1">
    <location>
        <begin position="1"/>
        <end position="26"/>
    </location>
</feature>
<organism evidence="2 3">
    <name type="scientific">Saccharomycopsis crataegensis</name>
    <dbReference type="NCBI Taxonomy" id="43959"/>
    <lineage>
        <taxon>Eukaryota</taxon>
        <taxon>Fungi</taxon>
        <taxon>Dikarya</taxon>
        <taxon>Ascomycota</taxon>
        <taxon>Saccharomycotina</taxon>
        <taxon>Saccharomycetes</taxon>
        <taxon>Saccharomycopsidaceae</taxon>
        <taxon>Saccharomycopsis</taxon>
    </lineage>
</organism>
<proteinExistence type="predicted"/>
<keyword evidence="3" id="KW-1185">Reference proteome</keyword>
<gene>
    <name evidence="2" type="ORF">DASC09_055030</name>
</gene>
<evidence type="ECO:0000313" key="2">
    <source>
        <dbReference type="EMBL" id="GMM38164.1"/>
    </source>
</evidence>
<comment type="caution">
    <text evidence="2">The sequence shown here is derived from an EMBL/GenBank/DDBJ whole genome shotgun (WGS) entry which is preliminary data.</text>
</comment>
<name>A0AAV5QTS6_9ASCO</name>
<evidence type="ECO:0000313" key="3">
    <source>
        <dbReference type="Proteomes" id="UP001360560"/>
    </source>
</evidence>
<accession>A0AAV5QTS6</accession>
<protein>
    <submittedName>
        <fullName evidence="2">Uncharacterized protein</fullName>
    </submittedName>
</protein>
<dbReference type="RefSeq" id="XP_064855160.1">
    <property type="nucleotide sequence ID" value="XM_064999088.1"/>
</dbReference>
<dbReference type="GeneID" id="90076153"/>
<feature type="chain" id="PRO_5043977779" evidence="1">
    <location>
        <begin position="27"/>
        <end position="191"/>
    </location>
</feature>
<sequence>MSSTSQHNSLLLFCLLTTLLLVRTNAVPLPLPGASPDPLPQPSAAPQPVLERLSNIVGLTNGLFEFRSNVKSSNTNTDSISAASISAASIISEASASAESLIKSASMVSKKEQTIISVQGSKTLTLLEQVNAGGSVVEEPGSLQPGVLVLSLTKSLVIKNGVTYLDTPILMTSEGERLLIDYITTIIAVEQ</sequence>
<keyword evidence="1" id="KW-0732">Signal</keyword>
<reference evidence="2 3" key="1">
    <citation type="journal article" date="2023" name="Elife">
        <title>Identification of key yeast species and microbe-microbe interactions impacting larval growth of Drosophila in the wild.</title>
        <authorList>
            <person name="Mure A."/>
            <person name="Sugiura Y."/>
            <person name="Maeda R."/>
            <person name="Honda K."/>
            <person name="Sakurai N."/>
            <person name="Takahashi Y."/>
            <person name="Watada M."/>
            <person name="Katoh T."/>
            <person name="Gotoh A."/>
            <person name="Gotoh Y."/>
            <person name="Taniguchi I."/>
            <person name="Nakamura K."/>
            <person name="Hayashi T."/>
            <person name="Katayama T."/>
            <person name="Uemura T."/>
            <person name="Hattori Y."/>
        </authorList>
    </citation>
    <scope>NUCLEOTIDE SEQUENCE [LARGE SCALE GENOMIC DNA]</scope>
    <source>
        <strain evidence="2 3">SC-9</strain>
    </source>
</reference>
<dbReference type="EMBL" id="BTFZ01000019">
    <property type="protein sequence ID" value="GMM38164.1"/>
    <property type="molecule type" value="Genomic_DNA"/>
</dbReference>
<evidence type="ECO:0000256" key="1">
    <source>
        <dbReference type="SAM" id="SignalP"/>
    </source>
</evidence>
<dbReference type="Proteomes" id="UP001360560">
    <property type="component" value="Unassembled WGS sequence"/>
</dbReference>